<dbReference type="GO" id="GO:0004338">
    <property type="term" value="F:glucan exo-1,3-beta-glucosidase activity"/>
    <property type="evidence" value="ECO:0007669"/>
    <property type="project" value="UniProtKB-EC"/>
</dbReference>
<evidence type="ECO:0000256" key="4">
    <source>
        <dbReference type="ARBA" id="ARBA00022729"/>
    </source>
</evidence>
<dbReference type="STRING" id="1849047.A0A3D8QRZ1"/>
<dbReference type="GO" id="GO:0009986">
    <property type="term" value="C:cell surface"/>
    <property type="evidence" value="ECO:0007669"/>
    <property type="project" value="TreeGrafter"/>
</dbReference>
<dbReference type="Proteomes" id="UP000256645">
    <property type="component" value="Unassembled WGS sequence"/>
</dbReference>
<feature type="domain" description="Glycoside hydrolase family 5" evidence="12">
    <location>
        <begin position="84"/>
        <end position="350"/>
    </location>
</feature>
<evidence type="ECO:0000256" key="6">
    <source>
        <dbReference type="ARBA" id="ARBA00023295"/>
    </source>
</evidence>
<keyword evidence="5 10" id="KW-0378">Hydrolase</keyword>
<protein>
    <recommendedName>
        <fullName evidence="9">glucan 1,3-beta-glucosidase</fullName>
        <ecNumber evidence="9">3.2.1.58</ecNumber>
    </recommendedName>
</protein>
<dbReference type="PANTHER" id="PTHR31297">
    <property type="entry name" value="GLUCAN ENDO-1,6-BETA-GLUCOSIDASE B"/>
    <property type="match status" value="1"/>
</dbReference>
<feature type="signal peptide" evidence="11">
    <location>
        <begin position="1"/>
        <end position="19"/>
    </location>
</feature>
<evidence type="ECO:0000256" key="11">
    <source>
        <dbReference type="SAM" id="SignalP"/>
    </source>
</evidence>
<dbReference type="GO" id="GO:0009251">
    <property type="term" value="P:glucan catabolic process"/>
    <property type="evidence" value="ECO:0007669"/>
    <property type="project" value="TreeGrafter"/>
</dbReference>
<dbReference type="GO" id="GO:0005576">
    <property type="term" value="C:extracellular region"/>
    <property type="evidence" value="ECO:0007669"/>
    <property type="project" value="UniProtKB-SubCell"/>
</dbReference>
<proteinExistence type="inferred from homology"/>
<comment type="caution">
    <text evidence="13">The sequence shown here is derived from an EMBL/GenBank/DDBJ whole genome shotgun (WGS) entry which is preliminary data.</text>
</comment>
<dbReference type="PROSITE" id="PS51257">
    <property type="entry name" value="PROKAR_LIPOPROTEIN"/>
    <property type="match status" value="1"/>
</dbReference>
<dbReference type="AlphaFoldDB" id="A0A3D8QRZ1"/>
<evidence type="ECO:0000256" key="1">
    <source>
        <dbReference type="ARBA" id="ARBA00004613"/>
    </source>
</evidence>
<feature type="chain" id="PRO_5017836393" description="glucan 1,3-beta-glucosidase" evidence="11">
    <location>
        <begin position="20"/>
        <end position="388"/>
    </location>
</feature>
<keyword evidence="4 11" id="KW-0732">Signal</keyword>
<evidence type="ECO:0000256" key="8">
    <source>
        <dbReference type="ARBA" id="ARBA00036824"/>
    </source>
</evidence>
<dbReference type="SUPFAM" id="SSF51445">
    <property type="entry name" value="(Trans)glycosidases"/>
    <property type="match status" value="1"/>
</dbReference>
<dbReference type="EMBL" id="PDLM01000012">
    <property type="protein sequence ID" value="RDW64593.1"/>
    <property type="molecule type" value="Genomic_DNA"/>
</dbReference>
<evidence type="ECO:0000313" key="13">
    <source>
        <dbReference type="EMBL" id="RDW64593.1"/>
    </source>
</evidence>
<sequence>MHLSRFIAIVILGGGCTLASNTSYVDWKTFSPTGVNLGGWLEQEASVDPGWWDTYGGSAPDEWTLCAALGSRCGSVLEERYATFITTTDIDRAASAGISALRIPMTYAAFVRVPGSQLYSGNQTQYLKAITDYAIAKYGMHIIIDLHSLPGGVNGVAIGEKTGNYGWWHNETALEYSYQAVEGIIDFIQKSGSPQSYTISPINEPADVQNLTLFSTSASITEDGANYLTTYIKGVLSRVKAVNSKIPVMFQASFKPESYWSPRFDASANMVIDTHNYYFYYQPATSSNISDYICADAKLSASDGKFPVWIGEWAVQAQFNNTLESRATNLNNGLYAWEKYTQGSAYWNLKYLGNTTVSGEGTMEDYWNLENFIAMGIINPNSSTGFCP</sequence>
<evidence type="ECO:0000259" key="12">
    <source>
        <dbReference type="Pfam" id="PF00150"/>
    </source>
</evidence>
<name>A0A3D8QRZ1_9HELO</name>
<comment type="catalytic activity">
    <reaction evidence="8">
        <text>Successive hydrolysis of beta-D-glucose units from the non-reducing ends of (1-&gt;3)-beta-D-glucans, releasing alpha-glucose.</text>
        <dbReference type="EC" id="3.2.1.58"/>
    </reaction>
</comment>
<keyword evidence="6 10" id="KW-0326">Glycosidase</keyword>
<comment type="subcellular location">
    <subcellularLocation>
        <location evidence="1">Secreted</location>
    </subcellularLocation>
</comment>
<organism evidence="13 14">
    <name type="scientific">Coleophoma cylindrospora</name>
    <dbReference type="NCBI Taxonomy" id="1849047"/>
    <lineage>
        <taxon>Eukaryota</taxon>
        <taxon>Fungi</taxon>
        <taxon>Dikarya</taxon>
        <taxon>Ascomycota</taxon>
        <taxon>Pezizomycotina</taxon>
        <taxon>Leotiomycetes</taxon>
        <taxon>Helotiales</taxon>
        <taxon>Dermateaceae</taxon>
        <taxon>Coleophoma</taxon>
    </lineage>
</organism>
<keyword evidence="3" id="KW-0964">Secreted</keyword>
<reference evidence="13 14" key="1">
    <citation type="journal article" date="2018" name="IMA Fungus">
        <title>IMA Genome-F 9: Draft genome sequence of Annulohypoxylon stygium, Aspergillus mulundensis, Berkeleyomyces basicola (syn. Thielaviopsis basicola), Ceratocystis smalleyi, two Cercospora beticola strains, Coleophoma cylindrospora, Fusarium fracticaudum, Phialophora cf. hyalina, and Morchella septimelata.</title>
        <authorList>
            <person name="Wingfield B.D."/>
            <person name="Bills G.F."/>
            <person name="Dong Y."/>
            <person name="Huang W."/>
            <person name="Nel W.J."/>
            <person name="Swalarsk-Parry B.S."/>
            <person name="Vaghefi N."/>
            <person name="Wilken P.M."/>
            <person name="An Z."/>
            <person name="de Beer Z.W."/>
            <person name="De Vos L."/>
            <person name="Chen L."/>
            <person name="Duong T.A."/>
            <person name="Gao Y."/>
            <person name="Hammerbacher A."/>
            <person name="Kikkert J.R."/>
            <person name="Li Y."/>
            <person name="Li H."/>
            <person name="Li K."/>
            <person name="Li Q."/>
            <person name="Liu X."/>
            <person name="Ma X."/>
            <person name="Naidoo K."/>
            <person name="Pethybridge S.J."/>
            <person name="Sun J."/>
            <person name="Steenkamp E.T."/>
            <person name="van der Nest M.A."/>
            <person name="van Wyk S."/>
            <person name="Wingfield M.J."/>
            <person name="Xiong C."/>
            <person name="Yue Q."/>
            <person name="Zhang X."/>
        </authorList>
    </citation>
    <scope>NUCLEOTIDE SEQUENCE [LARGE SCALE GENOMIC DNA]</scope>
    <source>
        <strain evidence="13 14">BP6252</strain>
    </source>
</reference>
<comment type="similarity">
    <text evidence="2 10">Belongs to the glycosyl hydrolase 5 (cellulase A) family.</text>
</comment>
<dbReference type="Pfam" id="PF00150">
    <property type="entry name" value="Cellulase"/>
    <property type="match status" value="1"/>
</dbReference>
<evidence type="ECO:0000256" key="3">
    <source>
        <dbReference type="ARBA" id="ARBA00022525"/>
    </source>
</evidence>
<gene>
    <name evidence="13" type="ORF">BP6252_10244</name>
</gene>
<dbReference type="OrthoDB" id="1887033at2759"/>
<keyword evidence="14" id="KW-1185">Reference proteome</keyword>
<keyword evidence="7" id="KW-0961">Cell wall biogenesis/degradation</keyword>
<evidence type="ECO:0000256" key="7">
    <source>
        <dbReference type="ARBA" id="ARBA00023316"/>
    </source>
</evidence>
<dbReference type="EC" id="3.2.1.58" evidence="9"/>
<evidence type="ECO:0000256" key="10">
    <source>
        <dbReference type="RuleBase" id="RU361153"/>
    </source>
</evidence>
<evidence type="ECO:0000256" key="2">
    <source>
        <dbReference type="ARBA" id="ARBA00005641"/>
    </source>
</evidence>
<dbReference type="Gene3D" id="3.20.20.80">
    <property type="entry name" value="Glycosidases"/>
    <property type="match status" value="1"/>
</dbReference>
<evidence type="ECO:0000313" key="14">
    <source>
        <dbReference type="Proteomes" id="UP000256645"/>
    </source>
</evidence>
<dbReference type="InterPro" id="IPR001547">
    <property type="entry name" value="Glyco_hydro_5"/>
</dbReference>
<dbReference type="InterPro" id="IPR017853">
    <property type="entry name" value="GH"/>
</dbReference>
<dbReference type="InterPro" id="IPR050386">
    <property type="entry name" value="Glycosyl_hydrolase_5"/>
</dbReference>
<evidence type="ECO:0000256" key="9">
    <source>
        <dbReference type="ARBA" id="ARBA00038929"/>
    </source>
</evidence>
<dbReference type="GO" id="GO:0071555">
    <property type="term" value="P:cell wall organization"/>
    <property type="evidence" value="ECO:0007669"/>
    <property type="project" value="UniProtKB-KW"/>
</dbReference>
<evidence type="ECO:0000256" key="5">
    <source>
        <dbReference type="ARBA" id="ARBA00022801"/>
    </source>
</evidence>
<accession>A0A3D8QRZ1</accession>
<dbReference type="PANTHER" id="PTHR31297:SF1">
    <property type="entry name" value="GLUCAN 1,3-BETA-GLUCOSIDASE I_II-RELATED"/>
    <property type="match status" value="1"/>
</dbReference>